<evidence type="ECO:0000256" key="5">
    <source>
        <dbReference type="ARBA" id="ARBA00022801"/>
    </source>
</evidence>
<keyword evidence="8" id="KW-0234">DNA repair</keyword>
<keyword evidence="7" id="KW-0411">Iron-sulfur</keyword>
<evidence type="ECO:0000256" key="8">
    <source>
        <dbReference type="ARBA" id="ARBA00023204"/>
    </source>
</evidence>
<evidence type="ECO:0000256" key="7">
    <source>
        <dbReference type="ARBA" id="ARBA00023014"/>
    </source>
</evidence>
<feature type="domain" description="HhH-GPD" evidence="10">
    <location>
        <begin position="35"/>
        <end position="194"/>
    </location>
</feature>
<evidence type="ECO:0000259" key="10">
    <source>
        <dbReference type="SMART" id="SM00478"/>
    </source>
</evidence>
<dbReference type="InterPro" id="IPR003265">
    <property type="entry name" value="HhH-GPD_domain"/>
</dbReference>
<evidence type="ECO:0000313" key="12">
    <source>
        <dbReference type="Proteomes" id="UP000632828"/>
    </source>
</evidence>
<dbReference type="AlphaFoldDB" id="A0A8J6UP55"/>
<keyword evidence="3" id="KW-0479">Metal-binding</keyword>
<dbReference type="GO" id="GO:0003677">
    <property type="term" value="F:DNA binding"/>
    <property type="evidence" value="ECO:0007669"/>
    <property type="project" value="InterPro"/>
</dbReference>
<dbReference type="Gene3D" id="1.10.1670.10">
    <property type="entry name" value="Helix-hairpin-Helix base-excision DNA repair enzymes (C-terminal)"/>
    <property type="match status" value="1"/>
</dbReference>
<evidence type="ECO:0000256" key="9">
    <source>
        <dbReference type="ARBA" id="ARBA00023295"/>
    </source>
</evidence>
<keyword evidence="4" id="KW-0227">DNA damage</keyword>
<dbReference type="PANTHER" id="PTHR10359">
    <property type="entry name" value="A/G-SPECIFIC ADENINE GLYCOSYLASE/ENDONUCLEASE III"/>
    <property type="match status" value="1"/>
</dbReference>
<gene>
    <name evidence="11" type="ORF">ICT70_06975</name>
</gene>
<accession>A0A8J6UP55</accession>
<evidence type="ECO:0000256" key="4">
    <source>
        <dbReference type="ARBA" id="ARBA00022763"/>
    </source>
</evidence>
<evidence type="ECO:0000256" key="6">
    <source>
        <dbReference type="ARBA" id="ARBA00023004"/>
    </source>
</evidence>
<dbReference type="GO" id="GO:0006284">
    <property type="term" value="P:base-excision repair"/>
    <property type="evidence" value="ECO:0007669"/>
    <property type="project" value="InterPro"/>
</dbReference>
<evidence type="ECO:0000256" key="2">
    <source>
        <dbReference type="ARBA" id="ARBA00022485"/>
    </source>
</evidence>
<dbReference type="SUPFAM" id="SSF48150">
    <property type="entry name" value="DNA-glycosylase"/>
    <property type="match status" value="1"/>
</dbReference>
<keyword evidence="9" id="KW-0326">Glycosidase</keyword>
<reference evidence="11" key="1">
    <citation type="submission" date="2020-09" db="EMBL/GenBank/DDBJ databases">
        <title>Pelobacter alkaliphilus sp. nov., a novel anaerobic arsenate-reducing bacterium from terrestrial mud volcano.</title>
        <authorList>
            <person name="Khomyakova M.A."/>
            <person name="Merkel A.Y."/>
            <person name="Slobodkin A.I."/>
        </authorList>
    </citation>
    <scope>NUCLEOTIDE SEQUENCE</scope>
    <source>
        <strain evidence="11">M08fum</strain>
    </source>
</reference>
<evidence type="ECO:0000313" key="11">
    <source>
        <dbReference type="EMBL" id="MBD1400409.1"/>
    </source>
</evidence>
<sequence length="218" mass="25032">MPTILEIYRHLGQEYCLDSWWPAQSPFEVAVGAFLTQNTNWHNVEKALANLREAEALDLALLADMPLAQLEQLIRPSGFFRQKAQRLQHFCRYVLDQHGGSLEDLLQRDLEQTRNELLTLSGIGPETADSILLYAGQRPSFVVDSYTRRFFGRLGLLTGTENYDDIRTLFMAEVNREVPLYQHYHALIVTHCKERCRKSPLCSACFFKDICDYATQAA</sequence>
<evidence type="ECO:0000256" key="3">
    <source>
        <dbReference type="ARBA" id="ARBA00022723"/>
    </source>
</evidence>
<dbReference type="Gene3D" id="1.10.340.30">
    <property type="entry name" value="Hypothetical protein, domain 2"/>
    <property type="match status" value="1"/>
</dbReference>
<dbReference type="GO" id="GO:0046872">
    <property type="term" value="F:metal ion binding"/>
    <property type="evidence" value="ECO:0007669"/>
    <property type="project" value="UniProtKB-KW"/>
</dbReference>
<comment type="caution">
    <text evidence="11">The sequence shown here is derived from an EMBL/GenBank/DDBJ whole genome shotgun (WGS) entry which is preliminary data.</text>
</comment>
<dbReference type="InterPro" id="IPR023170">
    <property type="entry name" value="HhH_base_excis_C"/>
</dbReference>
<dbReference type="PANTHER" id="PTHR10359:SF19">
    <property type="entry name" value="DNA REPAIR GLYCOSYLASE MJ1434-RELATED"/>
    <property type="match status" value="1"/>
</dbReference>
<dbReference type="SMART" id="SM00478">
    <property type="entry name" value="ENDO3c"/>
    <property type="match status" value="1"/>
</dbReference>
<comment type="similarity">
    <text evidence="1">Belongs to the Nth/MutY family.</text>
</comment>
<dbReference type="Pfam" id="PF00730">
    <property type="entry name" value="HhH-GPD"/>
    <property type="match status" value="1"/>
</dbReference>
<dbReference type="GO" id="GO:0051539">
    <property type="term" value="F:4 iron, 4 sulfur cluster binding"/>
    <property type="evidence" value="ECO:0007669"/>
    <property type="project" value="UniProtKB-KW"/>
</dbReference>
<keyword evidence="2" id="KW-0004">4Fe-4S</keyword>
<dbReference type="EMBL" id="JACWUN010000006">
    <property type="protein sequence ID" value="MBD1400409.1"/>
    <property type="molecule type" value="Genomic_DNA"/>
</dbReference>
<keyword evidence="12" id="KW-1185">Reference proteome</keyword>
<evidence type="ECO:0000256" key="1">
    <source>
        <dbReference type="ARBA" id="ARBA00008343"/>
    </source>
</evidence>
<protein>
    <submittedName>
        <fullName evidence="11">Endonuclease III domain-containing protein</fullName>
    </submittedName>
</protein>
<dbReference type="PIRSF" id="PIRSF001435">
    <property type="entry name" value="Nth"/>
    <property type="match status" value="1"/>
</dbReference>
<dbReference type="Pfam" id="PF00633">
    <property type="entry name" value="HHH"/>
    <property type="match status" value="1"/>
</dbReference>
<organism evidence="11 12">
    <name type="scientific">Pelovirga terrestris</name>
    <dbReference type="NCBI Taxonomy" id="2771352"/>
    <lineage>
        <taxon>Bacteria</taxon>
        <taxon>Pseudomonadati</taxon>
        <taxon>Thermodesulfobacteriota</taxon>
        <taxon>Desulfuromonadia</taxon>
        <taxon>Geobacterales</taxon>
        <taxon>Geobacteraceae</taxon>
        <taxon>Pelovirga</taxon>
    </lineage>
</organism>
<dbReference type="InterPro" id="IPR011257">
    <property type="entry name" value="DNA_glycosylase"/>
</dbReference>
<keyword evidence="11" id="KW-0255">Endonuclease</keyword>
<name>A0A8J6UP55_9BACT</name>
<dbReference type="CDD" id="cd00056">
    <property type="entry name" value="ENDO3c"/>
    <property type="match status" value="1"/>
</dbReference>
<dbReference type="GO" id="GO:0019104">
    <property type="term" value="F:DNA N-glycosylase activity"/>
    <property type="evidence" value="ECO:0007669"/>
    <property type="project" value="UniProtKB-ARBA"/>
</dbReference>
<keyword evidence="11" id="KW-0540">Nuclease</keyword>
<dbReference type="Proteomes" id="UP000632828">
    <property type="component" value="Unassembled WGS sequence"/>
</dbReference>
<keyword evidence="5" id="KW-0378">Hydrolase</keyword>
<dbReference type="InterPro" id="IPR000445">
    <property type="entry name" value="HhH_motif"/>
</dbReference>
<dbReference type="RefSeq" id="WP_191154879.1">
    <property type="nucleotide sequence ID" value="NZ_JACWUN010000006.1"/>
</dbReference>
<dbReference type="GO" id="GO:0004519">
    <property type="term" value="F:endonuclease activity"/>
    <property type="evidence" value="ECO:0007669"/>
    <property type="project" value="UniProtKB-KW"/>
</dbReference>
<keyword evidence="6" id="KW-0408">Iron</keyword>
<proteinExistence type="inferred from homology"/>